<dbReference type="Proteomes" id="UP000807025">
    <property type="component" value="Unassembled WGS sequence"/>
</dbReference>
<dbReference type="EMBL" id="MU154581">
    <property type="protein sequence ID" value="KAF9493795.1"/>
    <property type="molecule type" value="Genomic_DNA"/>
</dbReference>
<dbReference type="OrthoDB" id="2980832at2759"/>
<protein>
    <submittedName>
        <fullName evidence="2">Uncharacterized protein</fullName>
    </submittedName>
</protein>
<accession>A0A9P6DFK0</accession>
<evidence type="ECO:0000313" key="3">
    <source>
        <dbReference type="Proteomes" id="UP000807025"/>
    </source>
</evidence>
<proteinExistence type="predicted"/>
<feature type="compositionally biased region" description="Basic and acidic residues" evidence="1">
    <location>
        <begin position="266"/>
        <end position="278"/>
    </location>
</feature>
<keyword evidence="3" id="KW-1185">Reference proteome</keyword>
<organism evidence="2 3">
    <name type="scientific">Pleurotus eryngii</name>
    <name type="common">Boletus of the steppes</name>
    <dbReference type="NCBI Taxonomy" id="5323"/>
    <lineage>
        <taxon>Eukaryota</taxon>
        <taxon>Fungi</taxon>
        <taxon>Dikarya</taxon>
        <taxon>Basidiomycota</taxon>
        <taxon>Agaricomycotina</taxon>
        <taxon>Agaricomycetes</taxon>
        <taxon>Agaricomycetidae</taxon>
        <taxon>Agaricales</taxon>
        <taxon>Pleurotineae</taxon>
        <taxon>Pleurotaceae</taxon>
        <taxon>Pleurotus</taxon>
    </lineage>
</organism>
<reference evidence="2" key="1">
    <citation type="submission" date="2020-11" db="EMBL/GenBank/DDBJ databases">
        <authorList>
            <consortium name="DOE Joint Genome Institute"/>
            <person name="Ahrendt S."/>
            <person name="Riley R."/>
            <person name="Andreopoulos W."/>
            <person name="Labutti K."/>
            <person name="Pangilinan J."/>
            <person name="Ruiz-Duenas F.J."/>
            <person name="Barrasa J.M."/>
            <person name="Sanchez-Garcia M."/>
            <person name="Camarero S."/>
            <person name="Miyauchi S."/>
            <person name="Serrano A."/>
            <person name="Linde D."/>
            <person name="Babiker R."/>
            <person name="Drula E."/>
            <person name="Ayuso-Fernandez I."/>
            <person name="Pacheco R."/>
            <person name="Padilla G."/>
            <person name="Ferreira P."/>
            <person name="Barriuso J."/>
            <person name="Kellner H."/>
            <person name="Castanera R."/>
            <person name="Alfaro M."/>
            <person name="Ramirez L."/>
            <person name="Pisabarro A.G."/>
            <person name="Kuo A."/>
            <person name="Tritt A."/>
            <person name="Lipzen A."/>
            <person name="He G."/>
            <person name="Yan M."/>
            <person name="Ng V."/>
            <person name="Cullen D."/>
            <person name="Martin F."/>
            <person name="Rosso M.-N."/>
            <person name="Henrissat B."/>
            <person name="Hibbett D."/>
            <person name="Martinez A.T."/>
            <person name="Grigoriev I.V."/>
        </authorList>
    </citation>
    <scope>NUCLEOTIDE SEQUENCE</scope>
    <source>
        <strain evidence="2">ATCC 90797</strain>
    </source>
</reference>
<comment type="caution">
    <text evidence="2">The sequence shown here is derived from an EMBL/GenBank/DDBJ whole genome shotgun (WGS) entry which is preliminary data.</text>
</comment>
<dbReference type="AlphaFoldDB" id="A0A9P6DFK0"/>
<evidence type="ECO:0000256" key="1">
    <source>
        <dbReference type="SAM" id="MobiDB-lite"/>
    </source>
</evidence>
<sequence>MSILQLPTLEMSIPRSQPCIWREQLAEQEHCEDIKVQMRLYKRKQADQDMILEVLRKMSMLSAERPCCRNAMNIYWAENYAQHLRKDFKVIWNKAKGTASPNACISMCTAYVTARYAAKTPVFRKELEERADRDPKALHQVWEDADNFLHVFVDVISKKFGMSMSLLLVGPLGVEQGKISIVHSSNPGSMTNLIGPEFDKEGFSNMQVSLIKYGHSVVCSFYLAPAECKRHIISDGLAPEASSNEGLLMSPLLSSQPASITITEEPGERLSDSDKPSL</sequence>
<feature type="region of interest" description="Disordered" evidence="1">
    <location>
        <begin position="259"/>
        <end position="278"/>
    </location>
</feature>
<evidence type="ECO:0000313" key="2">
    <source>
        <dbReference type="EMBL" id="KAF9493795.1"/>
    </source>
</evidence>
<gene>
    <name evidence="2" type="ORF">BDN71DRAFT_1432260</name>
</gene>
<name>A0A9P6DFK0_PLEER</name>